<dbReference type="Gene3D" id="3.30.930.10">
    <property type="entry name" value="Bira Bifunctional Protein, Domain 2"/>
    <property type="match status" value="1"/>
</dbReference>
<dbReference type="SUPFAM" id="SSF55681">
    <property type="entry name" value="Class II aaRS and biotin synthetases"/>
    <property type="match status" value="1"/>
</dbReference>
<dbReference type="EMBL" id="VSSQ01031947">
    <property type="protein sequence ID" value="MPM83043.1"/>
    <property type="molecule type" value="Genomic_DNA"/>
</dbReference>
<comment type="caution">
    <text evidence="7">The sequence shown here is derived from an EMBL/GenBank/DDBJ whole genome shotgun (WGS) entry which is preliminary data.</text>
</comment>
<evidence type="ECO:0000256" key="1">
    <source>
        <dbReference type="ARBA" id="ARBA00022598"/>
    </source>
</evidence>
<dbReference type="InterPro" id="IPR045864">
    <property type="entry name" value="aa-tRNA-synth_II/BPL/LPL"/>
</dbReference>
<evidence type="ECO:0000256" key="5">
    <source>
        <dbReference type="ARBA" id="ARBA00023146"/>
    </source>
</evidence>
<dbReference type="GO" id="GO:0006412">
    <property type="term" value="P:translation"/>
    <property type="evidence" value="ECO:0007669"/>
    <property type="project" value="UniProtKB-KW"/>
</dbReference>
<dbReference type="GO" id="GO:0005524">
    <property type="term" value="F:ATP binding"/>
    <property type="evidence" value="ECO:0007669"/>
    <property type="project" value="UniProtKB-KW"/>
</dbReference>
<evidence type="ECO:0000256" key="3">
    <source>
        <dbReference type="ARBA" id="ARBA00022840"/>
    </source>
</evidence>
<name>A0A645D1Q8_9ZZZZ</name>
<dbReference type="InterPro" id="IPR002319">
    <property type="entry name" value="Phenylalanyl-tRNA_Synthase"/>
</dbReference>
<gene>
    <name evidence="7" type="primary">pheS_41</name>
    <name evidence="7" type="ORF">SDC9_130106</name>
</gene>
<dbReference type="GO" id="GO:0004826">
    <property type="term" value="F:phenylalanine-tRNA ligase activity"/>
    <property type="evidence" value="ECO:0007669"/>
    <property type="project" value="UniProtKB-EC"/>
</dbReference>
<proteinExistence type="predicted"/>
<evidence type="ECO:0000259" key="6">
    <source>
        <dbReference type="PROSITE" id="PS50862"/>
    </source>
</evidence>
<dbReference type="EC" id="6.1.1.20" evidence="7"/>
<evidence type="ECO:0000313" key="7">
    <source>
        <dbReference type="EMBL" id="MPM83043.1"/>
    </source>
</evidence>
<keyword evidence="3" id="KW-0067">ATP-binding</keyword>
<feature type="domain" description="Aminoacyl-transfer RNA synthetases class-II family profile" evidence="6">
    <location>
        <begin position="1"/>
        <end position="130"/>
    </location>
</feature>
<keyword evidence="4" id="KW-0648">Protein biosynthesis</keyword>
<keyword evidence="2" id="KW-0547">Nucleotide-binding</keyword>
<evidence type="ECO:0000256" key="2">
    <source>
        <dbReference type="ARBA" id="ARBA00022741"/>
    </source>
</evidence>
<dbReference type="AlphaFoldDB" id="A0A645D1Q8"/>
<protein>
    <submittedName>
        <fullName evidence="7">Phenylalanine--tRNA ligase alpha subunit</fullName>
        <ecNumber evidence="7">6.1.1.20</ecNumber>
    </submittedName>
</protein>
<evidence type="ECO:0000256" key="4">
    <source>
        <dbReference type="ARBA" id="ARBA00022917"/>
    </source>
</evidence>
<accession>A0A645D1Q8</accession>
<dbReference type="GO" id="GO:0043039">
    <property type="term" value="P:tRNA aminoacylation"/>
    <property type="evidence" value="ECO:0007669"/>
    <property type="project" value="InterPro"/>
</dbReference>
<reference evidence="7" key="1">
    <citation type="submission" date="2019-08" db="EMBL/GenBank/DDBJ databases">
        <authorList>
            <person name="Kucharzyk K."/>
            <person name="Murdoch R.W."/>
            <person name="Higgins S."/>
            <person name="Loffler F."/>
        </authorList>
    </citation>
    <scope>NUCLEOTIDE SEQUENCE</scope>
</reference>
<keyword evidence="1 7" id="KW-0436">Ligase</keyword>
<dbReference type="Pfam" id="PF01409">
    <property type="entry name" value="tRNA-synt_2d"/>
    <property type="match status" value="1"/>
</dbReference>
<dbReference type="PROSITE" id="PS50862">
    <property type="entry name" value="AA_TRNA_LIGASE_II"/>
    <property type="match status" value="1"/>
</dbReference>
<sequence>MFHQLEGLLVDKDIAVADLKGCLEVLVNSIFGRPLKTRYRASYFPFTEPSLELDVECVECSGKNPHCRICKGTGWLEIGGLGMIHPNVLKAGGIDPHVYNGFAWGMGLDRLALLKYKLTDLRVLFEGNVPYLLSGSGKSC</sequence>
<organism evidence="7">
    <name type="scientific">bioreactor metagenome</name>
    <dbReference type="NCBI Taxonomy" id="1076179"/>
    <lineage>
        <taxon>unclassified sequences</taxon>
        <taxon>metagenomes</taxon>
        <taxon>ecological metagenomes</taxon>
    </lineage>
</organism>
<dbReference type="GO" id="GO:0000049">
    <property type="term" value="F:tRNA binding"/>
    <property type="evidence" value="ECO:0007669"/>
    <property type="project" value="InterPro"/>
</dbReference>
<keyword evidence="5" id="KW-0030">Aminoacyl-tRNA synthetase</keyword>
<dbReference type="InterPro" id="IPR006195">
    <property type="entry name" value="aa-tRNA-synth_II"/>
</dbReference>